<evidence type="ECO:0000256" key="1">
    <source>
        <dbReference type="SAM" id="Phobius"/>
    </source>
</evidence>
<gene>
    <name evidence="2" type="ORF">A8926_2105</name>
</gene>
<evidence type="ECO:0000313" key="3">
    <source>
        <dbReference type="Proteomes" id="UP000233786"/>
    </source>
</evidence>
<accession>A0A2N3XV12</accession>
<keyword evidence="1" id="KW-0812">Transmembrane</keyword>
<dbReference type="EMBL" id="PJNB01000001">
    <property type="protein sequence ID" value="PKW14485.1"/>
    <property type="molecule type" value="Genomic_DNA"/>
</dbReference>
<dbReference type="AlphaFoldDB" id="A0A2N3XV12"/>
<organism evidence="2 3">
    <name type="scientific">Saccharopolyspora spinosa</name>
    <dbReference type="NCBI Taxonomy" id="60894"/>
    <lineage>
        <taxon>Bacteria</taxon>
        <taxon>Bacillati</taxon>
        <taxon>Actinomycetota</taxon>
        <taxon>Actinomycetes</taxon>
        <taxon>Pseudonocardiales</taxon>
        <taxon>Pseudonocardiaceae</taxon>
        <taxon>Saccharopolyspora</taxon>
    </lineage>
</organism>
<keyword evidence="1" id="KW-0472">Membrane</keyword>
<proteinExistence type="predicted"/>
<feature type="transmembrane region" description="Helical" evidence="1">
    <location>
        <begin position="15"/>
        <end position="34"/>
    </location>
</feature>
<protein>
    <submittedName>
        <fullName evidence="2">Uncharacterized protein</fullName>
    </submittedName>
</protein>
<evidence type="ECO:0000313" key="2">
    <source>
        <dbReference type="EMBL" id="PKW14485.1"/>
    </source>
</evidence>
<reference evidence="2" key="1">
    <citation type="submission" date="2017-12" db="EMBL/GenBank/DDBJ databases">
        <title>Sequencing the genomes of 1000 Actinobacteria strains.</title>
        <authorList>
            <person name="Klenk H.-P."/>
        </authorList>
    </citation>
    <scope>NUCLEOTIDE SEQUENCE [LARGE SCALE GENOMIC DNA]</scope>
    <source>
        <strain evidence="2">DSM 44228</strain>
    </source>
</reference>
<comment type="caution">
    <text evidence="2">The sequence shown here is derived from an EMBL/GenBank/DDBJ whole genome shotgun (WGS) entry which is preliminary data.</text>
</comment>
<name>A0A2N3XV12_SACSN</name>
<sequence length="83" mass="8569">MSDGHETALVLQPHFVVFGLSALVVGLSGAVLVTSAPVRPGPGHDTVGQGGDQVCQETLDLAQRDWDEAVARAFGAITAVMAR</sequence>
<dbReference type="Proteomes" id="UP000233786">
    <property type="component" value="Unassembled WGS sequence"/>
</dbReference>
<keyword evidence="1" id="KW-1133">Transmembrane helix</keyword>
<keyword evidence="3" id="KW-1185">Reference proteome</keyword>